<evidence type="ECO:0000313" key="4">
    <source>
        <dbReference type="Proteomes" id="UP001140091"/>
    </source>
</evidence>
<feature type="coiled-coil region" evidence="1">
    <location>
        <begin position="130"/>
        <end position="157"/>
    </location>
</feature>
<dbReference type="AlphaFoldDB" id="A0A9W8JCR5"/>
<feature type="non-terminal residue" evidence="3">
    <location>
        <position position="630"/>
    </location>
</feature>
<protein>
    <submittedName>
        <fullName evidence="3">Uncharacterized protein</fullName>
    </submittedName>
</protein>
<feature type="region of interest" description="Disordered" evidence="2">
    <location>
        <begin position="503"/>
        <end position="527"/>
    </location>
</feature>
<name>A0A9W8JCR5_9AGAR</name>
<organism evidence="3 4">
    <name type="scientific">Candolleomyces eurysporus</name>
    <dbReference type="NCBI Taxonomy" id="2828524"/>
    <lineage>
        <taxon>Eukaryota</taxon>
        <taxon>Fungi</taxon>
        <taxon>Dikarya</taxon>
        <taxon>Basidiomycota</taxon>
        <taxon>Agaricomycotina</taxon>
        <taxon>Agaricomycetes</taxon>
        <taxon>Agaricomycetidae</taxon>
        <taxon>Agaricales</taxon>
        <taxon>Agaricineae</taxon>
        <taxon>Psathyrellaceae</taxon>
        <taxon>Candolleomyces</taxon>
    </lineage>
</organism>
<comment type="caution">
    <text evidence="3">The sequence shown here is derived from an EMBL/GenBank/DDBJ whole genome shotgun (WGS) entry which is preliminary data.</text>
</comment>
<accession>A0A9W8JCR5</accession>
<reference evidence="3" key="1">
    <citation type="submission" date="2022-06" db="EMBL/GenBank/DDBJ databases">
        <title>Genome Sequence of Candolleomyces eurysporus.</title>
        <authorList>
            <person name="Buettner E."/>
        </authorList>
    </citation>
    <scope>NUCLEOTIDE SEQUENCE</scope>
    <source>
        <strain evidence="3">VTCC 930004</strain>
    </source>
</reference>
<evidence type="ECO:0000256" key="2">
    <source>
        <dbReference type="SAM" id="MobiDB-lite"/>
    </source>
</evidence>
<dbReference type="OrthoDB" id="3358418at2759"/>
<sequence length="630" mass="71949">MSSSELSDALNPHAFRRASIAGPESALAAAKARFTHSTPLRSSLDAASLEPHHRSQPSQHRHVDPNELCLPAGYLSASSSDLIKHHRRLEQVEASLAIPDILRALCESQRATEAEIRRRIAWEQAFVSQQAEYNQKMLQMQQEIHRLNAALVECKQELTTRQPEMPSPNYYHSSPSVEPIPRPLHPVTPLSPISRETTFTQEQNEKFSSLPAEFPFPFVRPDRPAQDTRVTPPASSPESSQTTSSVSPETSPSPPVIRMKNKRRGRSLTPSTSRDSEDSCESSGSRISRPPRKRLNHHDKRCLTIQHALRAHFWRMLRIQTDERLPDSHVEGEPLEPYQPVRFVWDKTTKQSVHNARMKIRILNDIKENRQLYKHVPSKDFGKKILDAAFEQCFTTFRQKYRAQTDVAVALQTKKREEAKARKARHVSRRKMKLSNRAESRLKLPEFENVVFDPALQMECMSSEESDFEDGIRSTDTLRTRGYAWRSKRLLHLYYVLDQEDMSDKSSRPKRGVGKRGRIQGPPKDLDLLPPKGVSTWMISRRWLRATRRRHPGLLDTLEELVDDSVQFDWGRFHVLGEETEASDEDASVTDAGPQPGYQFPPPVPLSMPSTTVHPQHRSTASSLEYALVH</sequence>
<feature type="compositionally biased region" description="Polar residues" evidence="2">
    <location>
        <begin position="608"/>
        <end position="623"/>
    </location>
</feature>
<gene>
    <name evidence="3" type="ORF">H1R20_g5491</name>
</gene>
<feature type="region of interest" description="Disordered" evidence="2">
    <location>
        <begin position="580"/>
        <end position="630"/>
    </location>
</feature>
<dbReference type="Proteomes" id="UP001140091">
    <property type="component" value="Unassembled WGS sequence"/>
</dbReference>
<evidence type="ECO:0000313" key="3">
    <source>
        <dbReference type="EMBL" id="KAJ2931639.1"/>
    </source>
</evidence>
<feature type="region of interest" description="Disordered" evidence="2">
    <location>
        <begin position="161"/>
        <end position="299"/>
    </location>
</feature>
<evidence type="ECO:0000256" key="1">
    <source>
        <dbReference type="SAM" id="Coils"/>
    </source>
</evidence>
<keyword evidence="1" id="KW-0175">Coiled coil</keyword>
<feature type="compositionally biased region" description="Basic residues" evidence="2">
    <location>
        <begin position="289"/>
        <end position="299"/>
    </location>
</feature>
<proteinExistence type="predicted"/>
<feature type="compositionally biased region" description="Low complexity" evidence="2">
    <location>
        <begin position="231"/>
        <end position="250"/>
    </location>
</feature>
<keyword evidence="4" id="KW-1185">Reference proteome</keyword>
<feature type="compositionally biased region" description="Basic residues" evidence="2">
    <location>
        <begin position="508"/>
        <end position="518"/>
    </location>
</feature>
<dbReference type="EMBL" id="JANBPK010000806">
    <property type="protein sequence ID" value="KAJ2931639.1"/>
    <property type="molecule type" value="Genomic_DNA"/>
</dbReference>